<reference evidence="5 6" key="1">
    <citation type="submission" date="2024-03" db="EMBL/GenBank/DDBJ databases">
        <title>Chitinophaga caseinilytica sp. nov., a casein hydrolysing bacterium isolated from forest soil.</title>
        <authorList>
            <person name="Lee D.S."/>
            <person name="Han D.M."/>
            <person name="Baek J.H."/>
            <person name="Choi D.G."/>
            <person name="Jeon J.H."/>
            <person name="Jeon C.O."/>
        </authorList>
    </citation>
    <scope>NUCLEOTIDE SEQUENCE [LARGE SCALE GENOMIC DNA]</scope>
    <source>
        <strain evidence="5 6">KACC 19118</strain>
    </source>
</reference>
<dbReference type="InterPro" id="IPR029044">
    <property type="entry name" value="Nucleotide-diphossugar_trans"/>
</dbReference>
<dbReference type="PANTHER" id="PTHR43630:SF1">
    <property type="entry name" value="POLY-BETA-1,6-N-ACETYL-D-GLUCOSAMINE SYNTHASE"/>
    <property type="match status" value="1"/>
</dbReference>
<dbReference type="PANTHER" id="PTHR43630">
    <property type="entry name" value="POLY-BETA-1,6-N-ACETYL-D-GLUCOSAMINE SYNTHASE"/>
    <property type="match status" value="1"/>
</dbReference>
<name>A0ABZ2ZCR1_9BACT</name>
<feature type="transmembrane region" description="Helical" evidence="4">
    <location>
        <begin position="355"/>
        <end position="375"/>
    </location>
</feature>
<keyword evidence="3" id="KW-0808">Transferase</keyword>
<feature type="transmembrane region" description="Helical" evidence="4">
    <location>
        <begin position="301"/>
        <end position="321"/>
    </location>
</feature>
<proteinExistence type="inferred from homology"/>
<organism evidence="5 6">
    <name type="scientific">Chitinophaga caseinilytica</name>
    <dbReference type="NCBI Taxonomy" id="2267521"/>
    <lineage>
        <taxon>Bacteria</taxon>
        <taxon>Pseudomonadati</taxon>
        <taxon>Bacteroidota</taxon>
        <taxon>Chitinophagia</taxon>
        <taxon>Chitinophagales</taxon>
        <taxon>Chitinophagaceae</taxon>
        <taxon>Chitinophaga</taxon>
    </lineage>
</organism>
<comment type="similarity">
    <text evidence="1">Belongs to the glycosyltransferase 2 family.</text>
</comment>
<keyword evidence="4" id="KW-0812">Transmembrane</keyword>
<feature type="transmembrane region" description="Helical" evidence="4">
    <location>
        <begin position="330"/>
        <end position="349"/>
    </location>
</feature>
<dbReference type="SUPFAM" id="SSF53448">
    <property type="entry name" value="Nucleotide-diphospho-sugar transferases"/>
    <property type="match status" value="1"/>
</dbReference>
<keyword evidence="2" id="KW-0328">Glycosyltransferase</keyword>
<accession>A0ABZ2ZCR1</accession>
<dbReference type="Proteomes" id="UP001449657">
    <property type="component" value="Chromosome"/>
</dbReference>
<sequence>MIIAELLVIVYLAACVCYNFAFSVAGHFLSATPAAGLDEGAPCCRIVVLIPAYKEDNVIVNTAKSYDSLNYPRASYDVVVIADSLQSATISKLLQEGLYVLPVQFTVSTKAKALHAALETLPPVYDIALVCDADNVLERDFLLKVNRAYRRGHPVIQAQRVAKNLDMPFAILDAANEMIANHIHRKGANAFRLSASLAGSGIAVDFQLLRETMQQAVAIGGFGEDKVLQQLIVERGHRIHYLEDALIYDEKVSNAHAFENQRKRWLFGQLYCLRQNWWKGNQELLNGNIDYWYISVWQNLLLPRLLLLTATLSLSVIYLLFNAYLAIPSYCWIALLGMCCGSLLLPLPVKFYTRFLLRAVWHLPWAMFLMLMLVFRNRKANSAFIHTPHHKTGVDNVLFDRKWQHP</sequence>
<keyword evidence="4" id="KW-1133">Transmembrane helix</keyword>
<dbReference type="EMBL" id="CP150096">
    <property type="protein sequence ID" value="WZN48476.1"/>
    <property type="molecule type" value="Genomic_DNA"/>
</dbReference>
<protein>
    <submittedName>
        <fullName evidence="5">Glycosyltransferase family 2 protein</fullName>
    </submittedName>
</protein>
<dbReference type="Gene3D" id="3.90.550.10">
    <property type="entry name" value="Spore Coat Polysaccharide Biosynthesis Protein SpsA, Chain A"/>
    <property type="match status" value="1"/>
</dbReference>
<evidence type="ECO:0000256" key="4">
    <source>
        <dbReference type="SAM" id="Phobius"/>
    </source>
</evidence>
<keyword evidence="6" id="KW-1185">Reference proteome</keyword>
<evidence type="ECO:0000313" key="6">
    <source>
        <dbReference type="Proteomes" id="UP001449657"/>
    </source>
</evidence>
<evidence type="ECO:0000256" key="1">
    <source>
        <dbReference type="ARBA" id="ARBA00006739"/>
    </source>
</evidence>
<dbReference type="Pfam" id="PF13641">
    <property type="entry name" value="Glyco_tranf_2_3"/>
    <property type="match status" value="1"/>
</dbReference>
<evidence type="ECO:0000313" key="5">
    <source>
        <dbReference type="EMBL" id="WZN48476.1"/>
    </source>
</evidence>
<dbReference type="RefSeq" id="WP_341843066.1">
    <property type="nucleotide sequence ID" value="NZ_CP149792.1"/>
</dbReference>
<evidence type="ECO:0000256" key="2">
    <source>
        <dbReference type="ARBA" id="ARBA00022676"/>
    </source>
</evidence>
<keyword evidence="4" id="KW-0472">Membrane</keyword>
<evidence type="ECO:0000256" key="3">
    <source>
        <dbReference type="ARBA" id="ARBA00022679"/>
    </source>
</evidence>
<gene>
    <name evidence="5" type="ORF">WJU22_09850</name>
</gene>